<gene>
    <name evidence="6" type="ORF">SAMN05216259_11746</name>
</gene>
<dbReference type="PRINTS" id="PR00455">
    <property type="entry name" value="HTHTETR"/>
</dbReference>
<dbReference type="PANTHER" id="PTHR30055:SF234">
    <property type="entry name" value="HTH-TYPE TRANSCRIPTIONAL REGULATOR BETI"/>
    <property type="match status" value="1"/>
</dbReference>
<dbReference type="GO" id="GO:0003700">
    <property type="term" value="F:DNA-binding transcription factor activity"/>
    <property type="evidence" value="ECO:0007669"/>
    <property type="project" value="TreeGrafter"/>
</dbReference>
<organism evidence="6 7">
    <name type="scientific">Actinacidiphila guanduensis</name>
    <dbReference type="NCBI Taxonomy" id="310781"/>
    <lineage>
        <taxon>Bacteria</taxon>
        <taxon>Bacillati</taxon>
        <taxon>Actinomycetota</taxon>
        <taxon>Actinomycetes</taxon>
        <taxon>Kitasatosporales</taxon>
        <taxon>Streptomycetaceae</taxon>
        <taxon>Actinacidiphila</taxon>
    </lineage>
</organism>
<dbReference type="EMBL" id="FNIE01000017">
    <property type="protein sequence ID" value="SDP09755.1"/>
    <property type="molecule type" value="Genomic_DNA"/>
</dbReference>
<dbReference type="Pfam" id="PF00440">
    <property type="entry name" value="TetR_N"/>
    <property type="match status" value="1"/>
</dbReference>
<keyword evidence="7" id="KW-1185">Reference proteome</keyword>
<keyword evidence="1" id="KW-0805">Transcription regulation</keyword>
<name>A0A1H0PYF0_9ACTN</name>
<dbReference type="AlphaFoldDB" id="A0A1H0PYF0"/>
<accession>A0A1H0PYF0</accession>
<dbReference type="SUPFAM" id="SSF46689">
    <property type="entry name" value="Homeodomain-like"/>
    <property type="match status" value="1"/>
</dbReference>
<reference evidence="6 7" key="1">
    <citation type="submission" date="2016-10" db="EMBL/GenBank/DDBJ databases">
        <authorList>
            <person name="de Groot N.N."/>
        </authorList>
    </citation>
    <scope>NUCLEOTIDE SEQUENCE [LARGE SCALE GENOMIC DNA]</scope>
    <source>
        <strain evidence="6 7">CGMCC 4.2022</strain>
    </source>
</reference>
<feature type="domain" description="HTH tetR-type" evidence="5">
    <location>
        <begin position="20"/>
        <end position="79"/>
    </location>
</feature>
<evidence type="ECO:0000256" key="3">
    <source>
        <dbReference type="ARBA" id="ARBA00023163"/>
    </source>
</evidence>
<dbReference type="SUPFAM" id="SSF48498">
    <property type="entry name" value="Tetracyclin repressor-like, C-terminal domain"/>
    <property type="match status" value="1"/>
</dbReference>
<keyword evidence="2 4" id="KW-0238">DNA-binding</keyword>
<evidence type="ECO:0000256" key="2">
    <source>
        <dbReference type="ARBA" id="ARBA00023125"/>
    </source>
</evidence>
<dbReference type="InterPro" id="IPR001647">
    <property type="entry name" value="HTH_TetR"/>
</dbReference>
<feature type="DNA-binding region" description="H-T-H motif" evidence="4">
    <location>
        <begin position="42"/>
        <end position="61"/>
    </location>
</feature>
<dbReference type="InterPro" id="IPR050109">
    <property type="entry name" value="HTH-type_TetR-like_transc_reg"/>
</dbReference>
<evidence type="ECO:0000313" key="6">
    <source>
        <dbReference type="EMBL" id="SDP09755.1"/>
    </source>
</evidence>
<dbReference type="OrthoDB" id="9795011at2"/>
<dbReference type="InterPro" id="IPR036271">
    <property type="entry name" value="Tet_transcr_reg_TetR-rel_C_sf"/>
</dbReference>
<evidence type="ECO:0000259" key="5">
    <source>
        <dbReference type="PROSITE" id="PS50977"/>
    </source>
</evidence>
<dbReference type="GO" id="GO:0000976">
    <property type="term" value="F:transcription cis-regulatory region binding"/>
    <property type="evidence" value="ECO:0007669"/>
    <property type="project" value="TreeGrafter"/>
</dbReference>
<dbReference type="Gene3D" id="1.10.357.10">
    <property type="entry name" value="Tetracycline Repressor, domain 2"/>
    <property type="match status" value="1"/>
</dbReference>
<dbReference type="PANTHER" id="PTHR30055">
    <property type="entry name" value="HTH-TYPE TRANSCRIPTIONAL REGULATOR RUTR"/>
    <property type="match status" value="1"/>
</dbReference>
<proteinExistence type="predicted"/>
<dbReference type="InterPro" id="IPR049445">
    <property type="entry name" value="TetR_SbtR-like_C"/>
</dbReference>
<dbReference type="STRING" id="310781.SAMN05216259_11746"/>
<evidence type="ECO:0000313" key="7">
    <source>
        <dbReference type="Proteomes" id="UP000199341"/>
    </source>
</evidence>
<dbReference type="Pfam" id="PF21597">
    <property type="entry name" value="TetR_C_43"/>
    <property type="match status" value="1"/>
</dbReference>
<dbReference type="Proteomes" id="UP000199341">
    <property type="component" value="Unassembled WGS sequence"/>
</dbReference>
<evidence type="ECO:0000256" key="4">
    <source>
        <dbReference type="PROSITE-ProRule" id="PRU00335"/>
    </source>
</evidence>
<protein>
    <submittedName>
        <fullName evidence="6">Transcriptional regulator, TetR family</fullName>
    </submittedName>
</protein>
<dbReference type="InterPro" id="IPR009057">
    <property type="entry name" value="Homeodomain-like_sf"/>
</dbReference>
<sequence>MTDRRRPAPGHDRPLRTDAARNRQALLVAASDVFAELGTDASVAQIAARAGMGKATVFGHFPSKETLLTAIVTDEVDRLVAAGEQLPGDLEPGPALLAFMKLQVDRYAANRAFIEILREAGAAERPEIRAQVERLAEACRPLIRRAQESGAARSDLSALDVVLLACGVYSAAESLLDHEPGACERYLHAVFEGIATTSG</sequence>
<dbReference type="PROSITE" id="PS50977">
    <property type="entry name" value="HTH_TETR_2"/>
    <property type="match status" value="1"/>
</dbReference>
<evidence type="ECO:0000256" key="1">
    <source>
        <dbReference type="ARBA" id="ARBA00023015"/>
    </source>
</evidence>
<keyword evidence="3" id="KW-0804">Transcription</keyword>